<dbReference type="EMBL" id="UOFI01000207">
    <property type="protein sequence ID" value="VAW70710.1"/>
    <property type="molecule type" value="Genomic_DNA"/>
</dbReference>
<reference evidence="1" key="1">
    <citation type="submission" date="2018-06" db="EMBL/GenBank/DDBJ databases">
        <authorList>
            <person name="Zhirakovskaya E."/>
        </authorList>
    </citation>
    <scope>NUCLEOTIDE SEQUENCE</scope>
</reference>
<dbReference type="PROSITE" id="PS51257">
    <property type="entry name" value="PROKAR_LIPOPROTEIN"/>
    <property type="match status" value="1"/>
</dbReference>
<name>A0A3B0Y194_9ZZZZ</name>
<organism evidence="1">
    <name type="scientific">hydrothermal vent metagenome</name>
    <dbReference type="NCBI Taxonomy" id="652676"/>
    <lineage>
        <taxon>unclassified sequences</taxon>
        <taxon>metagenomes</taxon>
        <taxon>ecological metagenomes</taxon>
    </lineage>
</organism>
<gene>
    <name evidence="1" type="ORF">MNBD_GAMMA09-2439</name>
</gene>
<accession>A0A3B0Y194</accession>
<protein>
    <submittedName>
        <fullName evidence="1">Uncharacterized protein</fullName>
    </submittedName>
</protein>
<dbReference type="AlphaFoldDB" id="A0A3B0Y194"/>
<proteinExistence type="predicted"/>
<sequence length="134" mass="14844">MISCVLKKLTILMPTVFFILLSSCEGYGGDASAGISSCVTPDLFVDKVWLSMESNCVICHQPGVIGSKLIFNPLETVEYNYRILRSYTLVDANKLRGKSVGQFNHGGQAPYIDINSQEYKDLDALIILMLEECI</sequence>
<evidence type="ECO:0000313" key="1">
    <source>
        <dbReference type="EMBL" id="VAW70710.1"/>
    </source>
</evidence>